<proteinExistence type="predicted"/>
<reference evidence="2" key="1">
    <citation type="submission" date="2021-06" db="EMBL/GenBank/DDBJ databases">
        <authorList>
            <person name="Kallberg Y."/>
            <person name="Tangrot J."/>
            <person name="Rosling A."/>
        </authorList>
    </citation>
    <scope>NUCLEOTIDE SEQUENCE</scope>
    <source>
        <strain evidence="2">FL130A</strain>
    </source>
</reference>
<organism evidence="2 3">
    <name type="scientific">Ambispora leptoticha</name>
    <dbReference type="NCBI Taxonomy" id="144679"/>
    <lineage>
        <taxon>Eukaryota</taxon>
        <taxon>Fungi</taxon>
        <taxon>Fungi incertae sedis</taxon>
        <taxon>Mucoromycota</taxon>
        <taxon>Glomeromycotina</taxon>
        <taxon>Glomeromycetes</taxon>
        <taxon>Archaeosporales</taxon>
        <taxon>Ambisporaceae</taxon>
        <taxon>Ambispora</taxon>
    </lineage>
</organism>
<keyword evidence="3" id="KW-1185">Reference proteome</keyword>
<keyword evidence="1" id="KW-0732">Signal</keyword>
<evidence type="ECO:0000313" key="3">
    <source>
        <dbReference type="Proteomes" id="UP000789508"/>
    </source>
</evidence>
<accession>A0A9N9GJA0</accession>
<sequence length="43" mass="4928">MKLQRQQLKGLFMILFKHFLLILDEVSHNQVPPTSSSNASTQT</sequence>
<gene>
    <name evidence="2" type="ORF">ALEPTO_LOCUS8357</name>
</gene>
<name>A0A9N9GJA0_9GLOM</name>
<dbReference type="Proteomes" id="UP000789508">
    <property type="component" value="Unassembled WGS sequence"/>
</dbReference>
<feature type="non-terminal residue" evidence="2">
    <location>
        <position position="43"/>
    </location>
</feature>
<dbReference type="EMBL" id="CAJVPS010004609">
    <property type="protein sequence ID" value="CAG8605937.1"/>
    <property type="molecule type" value="Genomic_DNA"/>
</dbReference>
<comment type="caution">
    <text evidence="2">The sequence shown here is derived from an EMBL/GenBank/DDBJ whole genome shotgun (WGS) entry which is preliminary data.</text>
</comment>
<feature type="chain" id="PRO_5040400476" evidence="1">
    <location>
        <begin position="29"/>
        <end position="43"/>
    </location>
</feature>
<protein>
    <submittedName>
        <fullName evidence="2">4743_t:CDS:1</fullName>
    </submittedName>
</protein>
<feature type="signal peptide" evidence="1">
    <location>
        <begin position="1"/>
        <end position="28"/>
    </location>
</feature>
<evidence type="ECO:0000256" key="1">
    <source>
        <dbReference type="SAM" id="SignalP"/>
    </source>
</evidence>
<dbReference type="AlphaFoldDB" id="A0A9N9GJA0"/>
<evidence type="ECO:0000313" key="2">
    <source>
        <dbReference type="EMBL" id="CAG8605937.1"/>
    </source>
</evidence>